<sequence length="274" mass="29990">MASARMRRASPFVACALLAAACSRDSIAPPEADKKGAPAEDPRRVIKEITVKALASGETITIDGKLDEPAWGKAADTGPFVDVSTGAPNPRIPVQGRARIVWDDQFLYVGFDVKDATIRGGFPTDALDPHLWERDTVEIMIDPDGDGDNKDYYEIQVNPQNLVFDSRFDDYGKPYGGPAGPFGHQAWSAGLESAVVLRGTIDDDKDKDEGYTVEAKIPWKSFLKAKASPPASGDVWRMNFYAMQNNGGVAWSPILGMGNFHRASRFGRVKWVRE</sequence>
<dbReference type="EMBL" id="WJIE01000017">
    <property type="protein sequence ID" value="MRG97376.1"/>
    <property type="molecule type" value="Genomic_DNA"/>
</dbReference>
<evidence type="ECO:0000313" key="2">
    <source>
        <dbReference type="EMBL" id="MRG97376.1"/>
    </source>
</evidence>
<dbReference type="GO" id="GO:0004553">
    <property type="term" value="F:hydrolase activity, hydrolyzing O-glycosyl compounds"/>
    <property type="evidence" value="ECO:0007669"/>
    <property type="project" value="InterPro"/>
</dbReference>
<dbReference type="GO" id="GO:0016052">
    <property type="term" value="P:carbohydrate catabolic process"/>
    <property type="evidence" value="ECO:0007669"/>
    <property type="project" value="InterPro"/>
</dbReference>
<protein>
    <recommendedName>
        <fullName evidence="1">Carbohydrate-binding domain-containing protein</fullName>
    </recommendedName>
</protein>
<dbReference type="OrthoDB" id="9786766at2"/>
<dbReference type="Pfam" id="PF06452">
    <property type="entry name" value="CBM9_1"/>
    <property type="match status" value="1"/>
</dbReference>
<dbReference type="PANTHER" id="PTHR35532">
    <property type="entry name" value="SIMILAR TO POLYHYDROXYALKANOATE DEPOLYMERASE"/>
    <property type="match status" value="1"/>
</dbReference>
<accession>A0A6N7Q2E9</accession>
<reference evidence="2 3" key="1">
    <citation type="submission" date="2019-10" db="EMBL/GenBank/DDBJ databases">
        <title>A soil myxobacterium in the family Polyangiaceae.</title>
        <authorList>
            <person name="Li Y."/>
            <person name="Wang J."/>
        </authorList>
    </citation>
    <scope>NUCLEOTIDE SEQUENCE [LARGE SCALE GENOMIC DNA]</scope>
    <source>
        <strain evidence="2 3">DSM 14734</strain>
    </source>
</reference>
<comment type="caution">
    <text evidence="2">The sequence shown here is derived from an EMBL/GenBank/DDBJ whole genome shotgun (WGS) entry which is preliminary data.</text>
</comment>
<evidence type="ECO:0000259" key="1">
    <source>
        <dbReference type="Pfam" id="PF06452"/>
    </source>
</evidence>
<proteinExistence type="predicted"/>
<dbReference type="CDD" id="cd09620">
    <property type="entry name" value="CBM9_like_3"/>
    <property type="match status" value="1"/>
</dbReference>
<dbReference type="PROSITE" id="PS51257">
    <property type="entry name" value="PROKAR_LIPOPROTEIN"/>
    <property type="match status" value="1"/>
</dbReference>
<organism evidence="2 3">
    <name type="scientific">Polyangium spumosum</name>
    <dbReference type="NCBI Taxonomy" id="889282"/>
    <lineage>
        <taxon>Bacteria</taxon>
        <taxon>Pseudomonadati</taxon>
        <taxon>Myxococcota</taxon>
        <taxon>Polyangia</taxon>
        <taxon>Polyangiales</taxon>
        <taxon>Polyangiaceae</taxon>
        <taxon>Polyangium</taxon>
    </lineage>
</organism>
<evidence type="ECO:0000313" key="3">
    <source>
        <dbReference type="Proteomes" id="UP000440224"/>
    </source>
</evidence>
<gene>
    <name evidence="2" type="ORF">GF068_36435</name>
</gene>
<keyword evidence="3" id="KW-1185">Reference proteome</keyword>
<name>A0A6N7Q2E9_9BACT</name>
<dbReference type="SUPFAM" id="SSF49344">
    <property type="entry name" value="CBD9-like"/>
    <property type="match status" value="1"/>
</dbReference>
<dbReference type="GO" id="GO:0030246">
    <property type="term" value="F:carbohydrate binding"/>
    <property type="evidence" value="ECO:0007669"/>
    <property type="project" value="InterPro"/>
</dbReference>
<dbReference type="InterPro" id="IPR010502">
    <property type="entry name" value="Carb-bd_dom_fam9"/>
</dbReference>
<dbReference type="AlphaFoldDB" id="A0A6N7Q2E9"/>
<feature type="domain" description="Carbohydrate-binding" evidence="1">
    <location>
        <begin position="62"/>
        <end position="270"/>
    </location>
</feature>
<dbReference type="PANTHER" id="PTHR35532:SF5">
    <property type="entry name" value="CARBOHYDRATE-BINDING DOMAIN-CONTAINING PROTEIN"/>
    <property type="match status" value="1"/>
</dbReference>
<dbReference type="Gene3D" id="2.60.40.1190">
    <property type="match status" value="1"/>
</dbReference>
<dbReference type="Proteomes" id="UP000440224">
    <property type="component" value="Unassembled WGS sequence"/>
</dbReference>